<proteinExistence type="predicted"/>
<dbReference type="AlphaFoldDB" id="A0A397SFY1"/>
<sequence length="846" mass="99856">MENRNNESDVINLFNYEEIEALEWKQQPAQGEHINDIPNENDDVNNEYKENEWNQTKKREDIITEFDPINISDRVRERDDLNLRFRRENIDNTSSENDINEFDPFNTHKGVRKSDDLNLPNYEENEALEWKQREHIDDISSENDKYEENEKNDSWKHRIQGRETIKEFDPFNTHKGVRKSDDLNLPNYEEIGASAWKQRTQREHTNDTSSENDKYEENDLRKHRIQEGETINELDPVNTHNGVRLVPPRINLFDILGEKKINLRRIQDSTNTHMTYNRKDERIEIWGSPEEVNEAIRKWENHANYLLNLMNAREKGGNFERIPVKKNRIQELDLEKPEKAPVNKLQEFKMKHIEQEDDESIYLKPPRVSQKFPFNGYFIFPTSDIEISRFIGAKDEVLNPVRIKYKCHIWYEPTLPGSNIMKIVGDSKESVETATIRVENLFLKTFSSITSKGAEFHMVEPPQTPCKVEIVDPPSWFHLPYGESKIKLLRPFYEEKDDDELKLMPSSDFSDIFQEIRETNITTIKDSLLNALETIYLFNEEIKMRVRFGHVCFTRIPLPRNFDKDALSVEQLNEKVMKKIRTESKFATCLATEGNQLDGLFEVFSEQNQKCKGSPFREFKIRAIRKATSDKEWPIAFDIQLNKNGENNAYDGQNECKIGLWNAVINERNILDLNMSCLDNDYSWKIQIKTARRFHTNPQQEFTDKLKICSQGRLVYSNTNKIMVISICEKTKWKYLWNKDYIIEITRYEFWELSKYKYFSENAEIRLNQEPPPNVSYGVTFYKKSWDDNLSLNVDLDVGEAPTWHPDDIIDEQDEQTGVVGLMSDIQAFLEVLKSKLPMRTELVEL</sequence>
<gene>
    <name evidence="3" type="ORF">C1645_785960</name>
</gene>
<protein>
    <recommendedName>
        <fullName evidence="2">DUF7905 domain-containing protein</fullName>
    </recommendedName>
</protein>
<feature type="region of interest" description="Disordered" evidence="1">
    <location>
        <begin position="194"/>
        <end position="218"/>
    </location>
</feature>
<dbReference type="STRING" id="658196.A0A397SFY1"/>
<accession>A0A397SFY1</accession>
<evidence type="ECO:0000259" key="2">
    <source>
        <dbReference type="Pfam" id="PF25482"/>
    </source>
</evidence>
<dbReference type="InterPro" id="IPR036612">
    <property type="entry name" value="KH_dom_type_1_sf"/>
</dbReference>
<evidence type="ECO:0000256" key="1">
    <source>
        <dbReference type="SAM" id="MobiDB-lite"/>
    </source>
</evidence>
<evidence type="ECO:0000313" key="3">
    <source>
        <dbReference type="EMBL" id="RIA83606.1"/>
    </source>
</evidence>
<organism evidence="3 4">
    <name type="scientific">Glomus cerebriforme</name>
    <dbReference type="NCBI Taxonomy" id="658196"/>
    <lineage>
        <taxon>Eukaryota</taxon>
        <taxon>Fungi</taxon>
        <taxon>Fungi incertae sedis</taxon>
        <taxon>Mucoromycota</taxon>
        <taxon>Glomeromycotina</taxon>
        <taxon>Glomeromycetes</taxon>
        <taxon>Glomerales</taxon>
        <taxon>Glomeraceae</taxon>
        <taxon>Glomus</taxon>
    </lineage>
</organism>
<dbReference type="GO" id="GO:0003723">
    <property type="term" value="F:RNA binding"/>
    <property type="evidence" value="ECO:0007669"/>
    <property type="project" value="InterPro"/>
</dbReference>
<feature type="domain" description="DUF7905" evidence="2">
    <location>
        <begin position="510"/>
        <end position="814"/>
    </location>
</feature>
<feature type="compositionally biased region" description="Basic and acidic residues" evidence="1">
    <location>
        <begin position="200"/>
        <end position="218"/>
    </location>
</feature>
<dbReference type="OrthoDB" id="4739136at2759"/>
<evidence type="ECO:0000313" key="4">
    <source>
        <dbReference type="Proteomes" id="UP000265703"/>
    </source>
</evidence>
<dbReference type="InterPro" id="IPR057227">
    <property type="entry name" value="DUF7905"/>
</dbReference>
<dbReference type="SUPFAM" id="SSF54791">
    <property type="entry name" value="Eukaryotic type KH-domain (KH-domain type I)"/>
    <property type="match status" value="1"/>
</dbReference>
<comment type="caution">
    <text evidence="3">The sequence shown here is derived from an EMBL/GenBank/DDBJ whole genome shotgun (WGS) entry which is preliminary data.</text>
</comment>
<dbReference type="Proteomes" id="UP000265703">
    <property type="component" value="Unassembled WGS sequence"/>
</dbReference>
<dbReference type="EMBL" id="QKYT01000556">
    <property type="protein sequence ID" value="RIA83606.1"/>
    <property type="molecule type" value="Genomic_DNA"/>
</dbReference>
<keyword evidence="4" id="KW-1185">Reference proteome</keyword>
<dbReference type="Pfam" id="PF25482">
    <property type="entry name" value="DUF7905"/>
    <property type="match status" value="1"/>
</dbReference>
<reference evidence="3 4" key="1">
    <citation type="submission" date="2018-06" db="EMBL/GenBank/DDBJ databases">
        <title>Comparative genomics reveals the genomic features of Rhizophagus irregularis, R. cerebriforme, R. diaphanum and Gigaspora rosea, and their symbiotic lifestyle signature.</title>
        <authorList>
            <person name="Morin E."/>
            <person name="San Clemente H."/>
            <person name="Chen E.C.H."/>
            <person name="De La Providencia I."/>
            <person name="Hainaut M."/>
            <person name="Kuo A."/>
            <person name="Kohler A."/>
            <person name="Murat C."/>
            <person name="Tang N."/>
            <person name="Roy S."/>
            <person name="Loubradou J."/>
            <person name="Henrissat B."/>
            <person name="Grigoriev I.V."/>
            <person name="Corradi N."/>
            <person name="Roux C."/>
            <person name="Martin F.M."/>
        </authorList>
    </citation>
    <scope>NUCLEOTIDE SEQUENCE [LARGE SCALE GENOMIC DNA]</scope>
    <source>
        <strain evidence="3 4">DAOM 227022</strain>
    </source>
</reference>
<name>A0A397SFY1_9GLOM</name>